<dbReference type="Gene3D" id="3.90.650.10">
    <property type="entry name" value="PurM-like C-terminal domain"/>
    <property type="match status" value="1"/>
</dbReference>
<feature type="domain" description="PurM-like C-terminal" evidence="2">
    <location>
        <begin position="191"/>
        <end position="305"/>
    </location>
</feature>
<reference evidence="4" key="1">
    <citation type="journal article" date="2022" name="Microbiol. Resour. Announc.">
        <title>Draft Genome Sequence of a Methanogenic Archaeon from West Spitsbergen Permafrost.</title>
        <authorList>
            <person name="Trubitsyn V."/>
            <person name="Rivkina E."/>
            <person name="Shcherbakova V."/>
        </authorList>
    </citation>
    <scope>NUCLEOTIDE SEQUENCE [LARGE SCALE GENOMIC DNA]</scope>
    <source>
        <strain evidence="4">VT</strain>
    </source>
</reference>
<accession>A0A8T5UV68</accession>
<comment type="caution">
    <text evidence="3">The sequence shown here is derived from an EMBL/GenBank/DDBJ whole genome shotgun (WGS) entry which is preliminary data.</text>
</comment>
<protein>
    <submittedName>
        <fullName evidence="3">Methanogenesis marker 2 protein</fullName>
    </submittedName>
</protein>
<dbReference type="GO" id="GO:0009228">
    <property type="term" value="P:thiamine biosynthetic process"/>
    <property type="evidence" value="ECO:0007669"/>
    <property type="project" value="InterPro"/>
</dbReference>
<dbReference type="EMBL" id="JAIOUQ010000009">
    <property type="protein sequence ID" value="MBZ2166127.1"/>
    <property type="molecule type" value="Genomic_DNA"/>
</dbReference>
<dbReference type="Proteomes" id="UP000825933">
    <property type="component" value="Unassembled WGS sequence"/>
</dbReference>
<dbReference type="InterPro" id="IPR036676">
    <property type="entry name" value="PurM-like_C_sf"/>
</dbReference>
<dbReference type="GO" id="GO:0009030">
    <property type="term" value="F:thiamine-phosphate kinase activity"/>
    <property type="evidence" value="ECO:0007669"/>
    <property type="project" value="InterPro"/>
</dbReference>
<gene>
    <name evidence="3" type="ORF">K8N75_08750</name>
</gene>
<dbReference type="NCBIfam" id="TIGR03267">
    <property type="entry name" value="methan_mark_2"/>
    <property type="match status" value="1"/>
</dbReference>
<dbReference type="SUPFAM" id="SSF55326">
    <property type="entry name" value="PurM N-terminal domain-like"/>
    <property type="match status" value="1"/>
</dbReference>
<dbReference type="InterPro" id="IPR036921">
    <property type="entry name" value="PurM-like_N_sf"/>
</dbReference>
<dbReference type="SUPFAM" id="SSF56042">
    <property type="entry name" value="PurM C-terminal domain-like"/>
    <property type="match status" value="1"/>
</dbReference>
<name>A0A8T5UV68_9EURY</name>
<sequence length="328" mass="35765">MDLDILINSLRNYDGITRKNFIRGATQILDETYNIGGRTALGFGDDASALDIGNDTLLLMAADGMWGRLIEGDPRWAGYCSVLVNVNDIAAMGGVPMGMTNVISVNKEDICNEIMLGIKEGVEKFGIPMVGGHIHPDTPYTALDVSITGIVGKDDVITSCGAKIGDSVIIGMDLDGRQHPKFPLNWDTTSHKTPELVQSQITVMNSIAKKHLLTAGKDISNPGILGTLGMLLEASGVGAIVELEKIPRNKKVSWDEWLKVYPGSGFVLTSKEENVKECIEMLQEVNITSQVAGIITEDKKLNLRHDNQEKVVFDFNHDIIMGIKEERS</sequence>
<dbReference type="InterPro" id="IPR011413">
    <property type="entry name" value="UCP036540_AIR"/>
</dbReference>
<keyword evidence="4" id="KW-1185">Reference proteome</keyword>
<organism evidence="3 4">
    <name type="scientific">Methanobacterium spitsbergense</name>
    <dbReference type="NCBI Taxonomy" id="2874285"/>
    <lineage>
        <taxon>Archaea</taxon>
        <taxon>Methanobacteriati</taxon>
        <taxon>Methanobacteriota</taxon>
        <taxon>Methanomada group</taxon>
        <taxon>Methanobacteria</taxon>
        <taxon>Methanobacteriales</taxon>
        <taxon>Methanobacteriaceae</taxon>
        <taxon>Methanobacterium</taxon>
    </lineage>
</organism>
<dbReference type="PIRSF" id="PIRSF036540">
    <property type="entry name" value="UCP036540_AIR"/>
    <property type="match status" value="1"/>
</dbReference>
<dbReference type="RefSeq" id="WP_223791695.1">
    <property type="nucleotide sequence ID" value="NZ_JAIOUQ010000009.1"/>
</dbReference>
<dbReference type="AlphaFoldDB" id="A0A8T5UV68"/>
<evidence type="ECO:0000313" key="3">
    <source>
        <dbReference type="EMBL" id="MBZ2166127.1"/>
    </source>
</evidence>
<dbReference type="InterPro" id="IPR006283">
    <property type="entry name" value="ThiL-like"/>
</dbReference>
<dbReference type="Pfam" id="PF00586">
    <property type="entry name" value="AIRS"/>
    <property type="match status" value="1"/>
</dbReference>
<evidence type="ECO:0000313" key="4">
    <source>
        <dbReference type="Proteomes" id="UP000825933"/>
    </source>
</evidence>
<proteinExistence type="predicted"/>
<evidence type="ECO:0000259" key="2">
    <source>
        <dbReference type="Pfam" id="PF02769"/>
    </source>
</evidence>
<evidence type="ECO:0000259" key="1">
    <source>
        <dbReference type="Pfam" id="PF00586"/>
    </source>
</evidence>
<dbReference type="Gene3D" id="3.30.1330.10">
    <property type="entry name" value="PurM-like, N-terminal domain"/>
    <property type="match status" value="1"/>
</dbReference>
<dbReference type="PANTHER" id="PTHR30270">
    <property type="entry name" value="THIAMINE-MONOPHOSPHATE KINASE"/>
    <property type="match status" value="1"/>
</dbReference>
<dbReference type="PANTHER" id="PTHR30270:SF0">
    <property type="entry name" value="THIAMINE-MONOPHOSPHATE KINASE"/>
    <property type="match status" value="1"/>
</dbReference>
<dbReference type="Pfam" id="PF02769">
    <property type="entry name" value="AIRS_C"/>
    <property type="match status" value="1"/>
</dbReference>
<dbReference type="InterPro" id="IPR010918">
    <property type="entry name" value="PurM-like_C_dom"/>
</dbReference>
<dbReference type="CDD" id="cd02192">
    <property type="entry name" value="PurM-like3"/>
    <property type="match status" value="1"/>
</dbReference>
<dbReference type="InterPro" id="IPR016188">
    <property type="entry name" value="PurM-like_N"/>
</dbReference>
<dbReference type="InterPro" id="IPR017668">
    <property type="entry name" value="Methan_mark_2"/>
</dbReference>
<feature type="domain" description="PurM-like N-terminal" evidence="1">
    <location>
        <begin position="44"/>
        <end position="151"/>
    </location>
</feature>